<organism evidence="1 2">
    <name type="scientific">Vermiconidia calcicola</name>
    <dbReference type="NCBI Taxonomy" id="1690605"/>
    <lineage>
        <taxon>Eukaryota</taxon>
        <taxon>Fungi</taxon>
        <taxon>Dikarya</taxon>
        <taxon>Ascomycota</taxon>
        <taxon>Pezizomycotina</taxon>
        <taxon>Dothideomycetes</taxon>
        <taxon>Dothideomycetidae</taxon>
        <taxon>Mycosphaerellales</taxon>
        <taxon>Extremaceae</taxon>
        <taxon>Vermiconidia</taxon>
    </lineage>
</organism>
<evidence type="ECO:0000313" key="1">
    <source>
        <dbReference type="EMBL" id="KAK3696997.1"/>
    </source>
</evidence>
<name>A0ACC3MJD4_9PEZI</name>
<evidence type="ECO:0000313" key="2">
    <source>
        <dbReference type="Proteomes" id="UP001281147"/>
    </source>
</evidence>
<gene>
    <name evidence="1" type="ORF">LTR37_017704</name>
</gene>
<protein>
    <submittedName>
        <fullName evidence="1">Uncharacterized protein</fullName>
    </submittedName>
</protein>
<sequence length="192" mass="21658">MAQPTPTNLQRFLHSRYETAYELLKTDAYTAERIFVELLHEPRMALWMRTQCNLVLAQIADDIDAAVSYLADARTVLDIFKEDRMHCPDPKTNVQAMEASFEDVEQQIAYRREHPWNIVDQDDDTTVTGLEAEPETFVTDEEGEALPGDEAGVVDSEDIRASEPSSESQGVLKEVTSDTTVRSESSDKEDKA</sequence>
<proteinExistence type="predicted"/>
<dbReference type="EMBL" id="JAUTXU010000233">
    <property type="protein sequence ID" value="KAK3696997.1"/>
    <property type="molecule type" value="Genomic_DNA"/>
</dbReference>
<reference evidence="1" key="1">
    <citation type="submission" date="2023-07" db="EMBL/GenBank/DDBJ databases">
        <title>Black Yeasts Isolated from many extreme environments.</title>
        <authorList>
            <person name="Coleine C."/>
            <person name="Stajich J.E."/>
            <person name="Selbmann L."/>
        </authorList>
    </citation>
    <scope>NUCLEOTIDE SEQUENCE</scope>
    <source>
        <strain evidence="1">CCFEE 5714</strain>
    </source>
</reference>
<accession>A0ACC3MJD4</accession>
<keyword evidence="2" id="KW-1185">Reference proteome</keyword>
<dbReference type="Proteomes" id="UP001281147">
    <property type="component" value="Unassembled WGS sequence"/>
</dbReference>
<comment type="caution">
    <text evidence="1">The sequence shown here is derived from an EMBL/GenBank/DDBJ whole genome shotgun (WGS) entry which is preliminary data.</text>
</comment>